<dbReference type="AlphaFoldDB" id="A0A1V9XDF0"/>
<keyword evidence="4" id="KW-0677">Repeat</keyword>
<evidence type="ECO:0000256" key="1">
    <source>
        <dbReference type="ARBA" id="ARBA00006049"/>
    </source>
</evidence>
<evidence type="ECO:0000256" key="6">
    <source>
        <dbReference type="ARBA" id="ARBA00023288"/>
    </source>
</evidence>
<dbReference type="Pfam" id="PF00036">
    <property type="entry name" value="EF-hand_1"/>
    <property type="match status" value="1"/>
</dbReference>
<dbReference type="SMART" id="SM00054">
    <property type="entry name" value="EFh"/>
    <property type="match status" value="1"/>
</dbReference>
<dbReference type="InterPro" id="IPR011992">
    <property type="entry name" value="EF-hand-dom_pair"/>
</dbReference>
<dbReference type="PRINTS" id="PR00450">
    <property type="entry name" value="RECOVERIN"/>
</dbReference>
<organism evidence="8 9">
    <name type="scientific">Tropilaelaps mercedesae</name>
    <dbReference type="NCBI Taxonomy" id="418985"/>
    <lineage>
        <taxon>Eukaryota</taxon>
        <taxon>Metazoa</taxon>
        <taxon>Ecdysozoa</taxon>
        <taxon>Arthropoda</taxon>
        <taxon>Chelicerata</taxon>
        <taxon>Arachnida</taxon>
        <taxon>Acari</taxon>
        <taxon>Parasitiformes</taxon>
        <taxon>Mesostigmata</taxon>
        <taxon>Gamasina</taxon>
        <taxon>Dermanyssoidea</taxon>
        <taxon>Laelapidae</taxon>
        <taxon>Tropilaelaps</taxon>
    </lineage>
</organism>
<evidence type="ECO:0000259" key="7">
    <source>
        <dbReference type="PROSITE" id="PS50222"/>
    </source>
</evidence>
<feature type="domain" description="EF-hand" evidence="7">
    <location>
        <begin position="46"/>
        <end position="81"/>
    </location>
</feature>
<keyword evidence="6" id="KW-0449">Lipoprotein</keyword>
<comment type="similarity">
    <text evidence="1">Belongs to the recoverin family.</text>
</comment>
<accession>A0A1V9XDF0</accession>
<sequence length="84" mass="9405">MSGGRLSVTKYFTGTSEKNPAARIRNNGVITFKEFIRAISITTKGSIDEKLNWAFDLYDIDNDGFVTRAEMLDIVTAIYVLHGE</sequence>
<evidence type="ECO:0000313" key="8">
    <source>
        <dbReference type="EMBL" id="OQR71580.1"/>
    </source>
</evidence>
<evidence type="ECO:0000256" key="2">
    <source>
        <dbReference type="ARBA" id="ARBA00022707"/>
    </source>
</evidence>
<evidence type="ECO:0000256" key="3">
    <source>
        <dbReference type="ARBA" id="ARBA00022723"/>
    </source>
</evidence>
<dbReference type="PROSITE" id="PS00018">
    <property type="entry name" value="EF_HAND_1"/>
    <property type="match status" value="1"/>
</dbReference>
<dbReference type="EMBL" id="MNPL01014166">
    <property type="protein sequence ID" value="OQR71580.1"/>
    <property type="molecule type" value="Genomic_DNA"/>
</dbReference>
<protein>
    <submittedName>
        <fullName evidence="8">Neuronal calcium sensor 1-like</fullName>
    </submittedName>
</protein>
<dbReference type="OrthoDB" id="191686at2759"/>
<evidence type="ECO:0000256" key="4">
    <source>
        <dbReference type="ARBA" id="ARBA00022737"/>
    </source>
</evidence>
<keyword evidence="2" id="KW-0519">Myristate</keyword>
<dbReference type="InterPro" id="IPR018247">
    <property type="entry name" value="EF_Hand_1_Ca_BS"/>
</dbReference>
<dbReference type="PANTHER" id="PTHR23055:SF198">
    <property type="entry name" value="NEURONAL CALCIUM SENSOR 1"/>
    <property type="match status" value="1"/>
</dbReference>
<dbReference type="STRING" id="418985.A0A1V9XDF0"/>
<dbReference type="PANTHER" id="PTHR23055">
    <property type="entry name" value="CALCIUM BINDING PROTEINS"/>
    <property type="match status" value="1"/>
</dbReference>
<dbReference type="CDD" id="cd00051">
    <property type="entry name" value="EFh"/>
    <property type="match status" value="1"/>
</dbReference>
<dbReference type="Proteomes" id="UP000192247">
    <property type="component" value="Unassembled WGS sequence"/>
</dbReference>
<dbReference type="PROSITE" id="PS50222">
    <property type="entry name" value="EF_HAND_2"/>
    <property type="match status" value="1"/>
</dbReference>
<gene>
    <name evidence="8" type="ORF">BIW11_03946</name>
</gene>
<dbReference type="GO" id="GO:0008048">
    <property type="term" value="F:calcium sensitive guanylate cyclase activator activity"/>
    <property type="evidence" value="ECO:0007669"/>
    <property type="project" value="TreeGrafter"/>
</dbReference>
<dbReference type="InterPro" id="IPR002048">
    <property type="entry name" value="EF_hand_dom"/>
</dbReference>
<dbReference type="Gene3D" id="1.10.238.10">
    <property type="entry name" value="EF-hand"/>
    <property type="match status" value="1"/>
</dbReference>
<dbReference type="GO" id="GO:0005509">
    <property type="term" value="F:calcium ion binding"/>
    <property type="evidence" value="ECO:0007669"/>
    <property type="project" value="InterPro"/>
</dbReference>
<evidence type="ECO:0000313" key="9">
    <source>
        <dbReference type="Proteomes" id="UP000192247"/>
    </source>
</evidence>
<keyword evidence="3" id="KW-0479">Metal-binding</keyword>
<dbReference type="InterPro" id="IPR028846">
    <property type="entry name" value="Recoverin"/>
</dbReference>
<keyword evidence="9" id="KW-1185">Reference proteome</keyword>
<name>A0A1V9XDF0_9ACAR</name>
<proteinExistence type="inferred from homology"/>
<comment type="caution">
    <text evidence="8">The sequence shown here is derived from an EMBL/GenBank/DDBJ whole genome shotgun (WGS) entry which is preliminary data.</text>
</comment>
<keyword evidence="5" id="KW-0106">Calcium</keyword>
<dbReference type="SUPFAM" id="SSF47473">
    <property type="entry name" value="EF-hand"/>
    <property type="match status" value="1"/>
</dbReference>
<reference evidence="8 9" key="1">
    <citation type="journal article" date="2017" name="Gigascience">
        <title>Draft genome of the honey bee ectoparasitic mite, Tropilaelaps mercedesae, is shaped by the parasitic life history.</title>
        <authorList>
            <person name="Dong X."/>
            <person name="Armstrong S.D."/>
            <person name="Xia D."/>
            <person name="Makepeace B.L."/>
            <person name="Darby A.C."/>
            <person name="Kadowaki T."/>
        </authorList>
    </citation>
    <scope>NUCLEOTIDE SEQUENCE [LARGE SCALE GENOMIC DNA]</scope>
    <source>
        <strain evidence="8">Wuxi-XJTLU</strain>
    </source>
</reference>
<evidence type="ECO:0000256" key="5">
    <source>
        <dbReference type="ARBA" id="ARBA00022837"/>
    </source>
</evidence>
<dbReference type="InParanoid" id="A0A1V9XDF0"/>